<feature type="binding site" evidence="6">
    <location>
        <position position="73"/>
    </location>
    <ligand>
        <name>[4Fe-4S] cluster</name>
        <dbReference type="ChEBI" id="CHEBI:49883"/>
        <label>2</label>
    </ligand>
</feature>
<comment type="similarity">
    <text evidence="6">Belongs to the NapF family.</text>
</comment>
<keyword evidence="3 6" id="KW-0677">Repeat</keyword>
<comment type="caution">
    <text evidence="8">The sequence shown here is derived from an EMBL/GenBank/DDBJ whole genome shotgun (WGS) entry which is preliminary data.</text>
</comment>
<dbReference type="PANTHER" id="PTHR43122:SF1">
    <property type="entry name" value="IRON-SULFUR-BINDING PROTEIN"/>
    <property type="match status" value="1"/>
</dbReference>
<dbReference type="NCBIfam" id="TIGR00402">
    <property type="entry name" value="napF"/>
    <property type="match status" value="1"/>
</dbReference>
<sequence>MSTSRRGFLRGRFRSDPDMQRPPWAIADGAFEDQCTRCGDCLKACPPAILVAAPGGYPVVDFSRGECSFCGDCVAVCKPEALRRADAAAAPWQLKAVIDDACLARRGVECRVCGEACGEAAIRFRPSRGGVAQPLFDDARCTGCGGCLAPCPTGAIAMKNEVEMSV</sequence>
<dbReference type="PROSITE" id="PS51379">
    <property type="entry name" value="4FE4S_FER_2"/>
    <property type="match status" value="3"/>
</dbReference>
<evidence type="ECO:0000256" key="3">
    <source>
        <dbReference type="ARBA" id="ARBA00022737"/>
    </source>
</evidence>
<keyword evidence="9" id="KW-1185">Reference proteome</keyword>
<accession>A0ABX1NHJ2</accession>
<evidence type="ECO:0000313" key="8">
    <source>
        <dbReference type="EMBL" id="NMF98745.1"/>
    </source>
</evidence>
<feature type="binding site" evidence="6">
    <location>
        <position position="141"/>
    </location>
    <ligand>
        <name>[4Fe-4S] cluster</name>
        <dbReference type="ChEBI" id="CHEBI:49883"/>
        <label>3</label>
    </ligand>
</feature>
<evidence type="ECO:0000259" key="7">
    <source>
        <dbReference type="PROSITE" id="PS51379"/>
    </source>
</evidence>
<dbReference type="HAMAP" id="MF_02201">
    <property type="entry name" value="NapF"/>
    <property type="match status" value="1"/>
</dbReference>
<keyword evidence="6" id="KW-0963">Cytoplasm</keyword>
<gene>
    <name evidence="6 8" type="primary">napF</name>
    <name evidence="8" type="ORF">GPA27_15280</name>
</gene>
<proteinExistence type="inferred from homology"/>
<evidence type="ECO:0000256" key="1">
    <source>
        <dbReference type="ARBA" id="ARBA00022485"/>
    </source>
</evidence>
<dbReference type="CDD" id="cd10564">
    <property type="entry name" value="NapF_like"/>
    <property type="match status" value="1"/>
</dbReference>
<dbReference type="InterPro" id="IPR017900">
    <property type="entry name" value="4Fe4S_Fe_S_CS"/>
</dbReference>
<comment type="function">
    <text evidence="6">Could be involved in the maturation of NapA, the catalytic subunit of the periplasmic nitrate reductase, before its export into the periplasm.</text>
</comment>
<keyword evidence="1 6" id="KW-0004">4Fe-4S</keyword>
<feature type="binding site" evidence="6">
    <location>
        <position position="147"/>
    </location>
    <ligand>
        <name>[4Fe-4S] cluster</name>
        <dbReference type="ChEBI" id="CHEBI:49883"/>
        <label>3</label>
    </ligand>
</feature>
<dbReference type="PANTHER" id="PTHR43122">
    <property type="entry name" value="FERREDOXIN SUBUNIT OF PYRUVATE:FLAVODOXIN OXIDOREDUCTASE-RELATED"/>
    <property type="match status" value="1"/>
</dbReference>
<dbReference type="EMBL" id="WTVS01000031">
    <property type="protein sequence ID" value="NMF98745.1"/>
    <property type="molecule type" value="Genomic_DNA"/>
</dbReference>
<dbReference type="Pfam" id="PF13187">
    <property type="entry name" value="Fer4_9"/>
    <property type="match status" value="1"/>
</dbReference>
<evidence type="ECO:0000256" key="6">
    <source>
        <dbReference type="HAMAP-Rule" id="MF_02201"/>
    </source>
</evidence>
<feature type="binding site" evidence="6">
    <location>
        <position position="144"/>
    </location>
    <ligand>
        <name>[4Fe-4S] cluster</name>
        <dbReference type="ChEBI" id="CHEBI:49883"/>
        <label>3</label>
    </ligand>
</feature>
<evidence type="ECO:0000256" key="4">
    <source>
        <dbReference type="ARBA" id="ARBA00023004"/>
    </source>
</evidence>
<comment type="subcellular location">
    <subcellularLocation>
        <location evidence="6">Cytoplasm</location>
    </subcellularLocation>
</comment>
<organism evidence="8 9">
    <name type="scientific">Aromatoleum toluolicum</name>
    <dbReference type="NCBI Taxonomy" id="90060"/>
    <lineage>
        <taxon>Bacteria</taxon>
        <taxon>Pseudomonadati</taxon>
        <taxon>Pseudomonadota</taxon>
        <taxon>Betaproteobacteria</taxon>
        <taxon>Rhodocyclales</taxon>
        <taxon>Rhodocyclaceae</taxon>
        <taxon>Aromatoleum</taxon>
    </lineage>
</organism>
<evidence type="ECO:0000256" key="2">
    <source>
        <dbReference type="ARBA" id="ARBA00022723"/>
    </source>
</evidence>
<dbReference type="RefSeq" id="WP_169141442.1">
    <property type="nucleotide sequence ID" value="NZ_WTVS01000031.1"/>
</dbReference>
<feature type="binding site" evidence="6">
    <location>
        <position position="70"/>
    </location>
    <ligand>
        <name>[4Fe-4S] cluster</name>
        <dbReference type="ChEBI" id="CHEBI:49883"/>
        <label>2</label>
    </ligand>
</feature>
<feature type="binding site" evidence="6">
    <location>
        <position position="77"/>
    </location>
    <ligand>
        <name>[4Fe-4S] cluster</name>
        <dbReference type="ChEBI" id="CHEBI:49883"/>
        <label>2</label>
    </ligand>
</feature>
<dbReference type="SUPFAM" id="SSF54862">
    <property type="entry name" value="4Fe-4S ferredoxins"/>
    <property type="match status" value="1"/>
</dbReference>
<dbReference type="Gene3D" id="3.30.70.20">
    <property type="match status" value="2"/>
</dbReference>
<reference evidence="8 9" key="1">
    <citation type="submission" date="2019-12" db="EMBL/GenBank/DDBJ databases">
        <title>Comparative genomics gives insights into the taxonomy of the Azoarcus-Aromatoleum group and reveals separate origins of nif in the plant-associated Azoarcus and non-plant-associated Aromatoleum sub-groups.</title>
        <authorList>
            <person name="Lafos M."/>
            <person name="Maluk M."/>
            <person name="Batista M."/>
            <person name="Junghare M."/>
            <person name="Carmona M."/>
            <person name="Faoro H."/>
            <person name="Cruz L.M."/>
            <person name="Battistoni F."/>
            <person name="De Souza E."/>
            <person name="Pedrosa F."/>
            <person name="Chen W.-M."/>
            <person name="Poole P.S."/>
            <person name="Dixon R.A."/>
            <person name="James E.K."/>
        </authorList>
    </citation>
    <scope>NUCLEOTIDE SEQUENCE [LARGE SCALE GENOMIC DNA]</scope>
    <source>
        <strain evidence="8 9">T</strain>
    </source>
</reference>
<comment type="subunit">
    <text evidence="6">Interacts with the cytoplasmic NapA precursor.</text>
</comment>
<dbReference type="InterPro" id="IPR017896">
    <property type="entry name" value="4Fe4S_Fe-S-bd"/>
</dbReference>
<name>A0ABX1NHJ2_9RHOO</name>
<evidence type="ECO:0000256" key="5">
    <source>
        <dbReference type="ARBA" id="ARBA00023014"/>
    </source>
</evidence>
<keyword evidence="5 6" id="KW-0411">Iron-sulfur</keyword>
<feature type="binding site" evidence="6">
    <location>
        <position position="45"/>
    </location>
    <ligand>
        <name>[4Fe-4S] cluster</name>
        <dbReference type="ChEBI" id="CHEBI:49883"/>
        <label>1</label>
    </ligand>
</feature>
<comment type="cofactor">
    <cofactor evidence="6">
        <name>[4Fe-4S] cluster</name>
        <dbReference type="ChEBI" id="CHEBI:49883"/>
    </cofactor>
</comment>
<keyword evidence="4 6" id="KW-0408">Iron</keyword>
<feature type="binding site" evidence="6">
    <location>
        <position position="41"/>
    </location>
    <ligand>
        <name>[4Fe-4S] cluster</name>
        <dbReference type="ChEBI" id="CHEBI:49883"/>
        <label>1</label>
    </ligand>
</feature>
<feature type="domain" description="4Fe-4S ferredoxin-type" evidence="7">
    <location>
        <begin position="132"/>
        <end position="161"/>
    </location>
</feature>
<protein>
    <recommendedName>
        <fullName evidence="6">Ferredoxin-type protein NapF</fullName>
    </recommendedName>
</protein>
<feature type="binding site" evidence="6">
    <location>
        <position position="67"/>
    </location>
    <ligand>
        <name>[4Fe-4S] cluster</name>
        <dbReference type="ChEBI" id="CHEBI:49883"/>
        <label>2</label>
    </ligand>
</feature>
<dbReference type="InterPro" id="IPR004496">
    <property type="entry name" value="NapF"/>
</dbReference>
<feature type="domain" description="4Fe-4S ferredoxin-type" evidence="7">
    <location>
        <begin position="22"/>
        <end position="55"/>
    </location>
</feature>
<feature type="binding site" evidence="6">
    <location>
        <position position="38"/>
    </location>
    <ligand>
        <name>[4Fe-4S] cluster</name>
        <dbReference type="ChEBI" id="CHEBI:49883"/>
        <label>1</label>
    </ligand>
</feature>
<dbReference type="Pfam" id="PF12838">
    <property type="entry name" value="Fer4_7"/>
    <property type="match status" value="1"/>
</dbReference>
<keyword evidence="2 6" id="KW-0479">Metal-binding</keyword>
<dbReference type="Proteomes" id="UP000634522">
    <property type="component" value="Unassembled WGS sequence"/>
</dbReference>
<feature type="binding site" evidence="6">
    <location>
        <position position="151"/>
    </location>
    <ligand>
        <name>[4Fe-4S] cluster</name>
        <dbReference type="ChEBI" id="CHEBI:49883"/>
        <label>3</label>
    </ligand>
</feature>
<dbReference type="PROSITE" id="PS00198">
    <property type="entry name" value="4FE4S_FER_1"/>
    <property type="match status" value="1"/>
</dbReference>
<feature type="domain" description="4Fe-4S ferredoxin-type" evidence="7">
    <location>
        <begin position="56"/>
        <end position="87"/>
    </location>
</feature>
<feature type="binding site" evidence="6">
    <location>
        <position position="35"/>
    </location>
    <ligand>
        <name>[4Fe-4S] cluster</name>
        <dbReference type="ChEBI" id="CHEBI:49883"/>
        <label>1</label>
    </ligand>
</feature>
<evidence type="ECO:0000313" key="9">
    <source>
        <dbReference type="Proteomes" id="UP000634522"/>
    </source>
</evidence>